<accession>A0A7J0DU50</accession>
<dbReference type="PANTHER" id="PTHR32409">
    <property type="entry name" value="MITOCHONDRIAL IMPORT RECEPTOR SUBUNIT TOM20-1-RELATED"/>
    <property type="match status" value="1"/>
</dbReference>
<comment type="subcellular location">
    <subcellularLocation>
        <location evidence="2">Mitochondrion outer membrane</location>
        <topology evidence="2">Single-pass membrane protein</topology>
    </subcellularLocation>
</comment>
<gene>
    <name evidence="11" type="ORF">Acr_00g0079360</name>
</gene>
<evidence type="ECO:0000256" key="4">
    <source>
        <dbReference type="ARBA" id="ARBA00022448"/>
    </source>
</evidence>
<keyword evidence="8" id="KW-1133">Transmembrane helix</keyword>
<name>A0A7J0DU50_9ERIC</name>
<evidence type="ECO:0000256" key="2">
    <source>
        <dbReference type="ARBA" id="ARBA00004572"/>
    </source>
</evidence>
<reference evidence="12" key="1">
    <citation type="submission" date="2019-07" db="EMBL/GenBank/DDBJ databases">
        <title>De Novo Assembly of kiwifruit Actinidia rufa.</title>
        <authorList>
            <person name="Sugita-Konishi S."/>
            <person name="Sato K."/>
            <person name="Mori E."/>
            <person name="Abe Y."/>
            <person name="Kisaki G."/>
            <person name="Hamano K."/>
            <person name="Suezawa K."/>
            <person name="Otani M."/>
            <person name="Fukuda T."/>
            <person name="Manabe T."/>
            <person name="Gomi K."/>
            <person name="Tabuchi M."/>
            <person name="Akimitsu K."/>
            <person name="Kataoka I."/>
        </authorList>
    </citation>
    <scope>NUCLEOTIDE SEQUENCE [LARGE SCALE GENOMIC DNA]</scope>
    <source>
        <strain evidence="12">cv. Fuchu</strain>
    </source>
</reference>
<dbReference type="GO" id="GO:0045040">
    <property type="term" value="P:protein insertion into mitochondrial outer membrane"/>
    <property type="evidence" value="ECO:0007669"/>
    <property type="project" value="InterPro"/>
</dbReference>
<evidence type="ECO:0000313" key="12">
    <source>
        <dbReference type="Proteomes" id="UP000585474"/>
    </source>
</evidence>
<keyword evidence="5" id="KW-0812">Transmembrane</keyword>
<keyword evidence="4" id="KW-0813">Transport</keyword>
<dbReference type="Proteomes" id="UP000585474">
    <property type="component" value="Unassembled WGS sequence"/>
</dbReference>
<evidence type="ECO:0000256" key="1">
    <source>
        <dbReference type="ARBA" id="ARBA00003450"/>
    </source>
</evidence>
<dbReference type="GO" id="GO:0005742">
    <property type="term" value="C:mitochondrial outer membrane translocase complex"/>
    <property type="evidence" value="ECO:0007669"/>
    <property type="project" value="InterPro"/>
</dbReference>
<dbReference type="EMBL" id="BJWL01000398">
    <property type="protein sequence ID" value="GFS42351.1"/>
    <property type="molecule type" value="Genomic_DNA"/>
</dbReference>
<dbReference type="InterPro" id="IPR011990">
    <property type="entry name" value="TPR-like_helical_dom_sf"/>
</dbReference>
<keyword evidence="10" id="KW-0472">Membrane</keyword>
<evidence type="ECO:0000256" key="7">
    <source>
        <dbReference type="ARBA" id="ARBA00022927"/>
    </source>
</evidence>
<keyword evidence="12" id="KW-1185">Reference proteome</keyword>
<dbReference type="Pfam" id="PF06552">
    <property type="entry name" value="TOM20_plant"/>
    <property type="match status" value="1"/>
</dbReference>
<evidence type="ECO:0000256" key="9">
    <source>
        <dbReference type="ARBA" id="ARBA00023128"/>
    </source>
</evidence>
<evidence type="ECO:0000313" key="11">
    <source>
        <dbReference type="EMBL" id="GFS42351.1"/>
    </source>
</evidence>
<evidence type="ECO:0000256" key="3">
    <source>
        <dbReference type="ARBA" id="ARBA00005792"/>
    </source>
</evidence>
<dbReference type="InterPro" id="IPR010547">
    <property type="entry name" value="TOM20_imprt_rcpt"/>
</dbReference>
<comment type="similarity">
    <text evidence="3">Belongs to the Tom20 family.</text>
</comment>
<comment type="function">
    <text evidence="1">Central component of the receptor complex responsible for the recognition and translocation of cytosolically synthesized mitochondrial preproteins. Together with TOM22 functions as the transit peptide receptor at the surface of the mitochondrion outer membrane and facilitates the movement of preproteins into the translocation pore.</text>
</comment>
<evidence type="ECO:0000256" key="8">
    <source>
        <dbReference type="ARBA" id="ARBA00022989"/>
    </source>
</evidence>
<dbReference type="PANTHER" id="PTHR32409:SF3">
    <property type="entry name" value="MITOCHONDRIAL IMPORT RECEPTOR SUBUNIT TOM20-1-RELATED"/>
    <property type="match status" value="1"/>
</dbReference>
<dbReference type="AlphaFoldDB" id="A0A7J0DU50"/>
<organism evidence="11 12">
    <name type="scientific">Actinidia rufa</name>
    <dbReference type="NCBI Taxonomy" id="165716"/>
    <lineage>
        <taxon>Eukaryota</taxon>
        <taxon>Viridiplantae</taxon>
        <taxon>Streptophyta</taxon>
        <taxon>Embryophyta</taxon>
        <taxon>Tracheophyta</taxon>
        <taxon>Spermatophyta</taxon>
        <taxon>Magnoliopsida</taxon>
        <taxon>eudicotyledons</taxon>
        <taxon>Gunneridae</taxon>
        <taxon>Pentapetalae</taxon>
        <taxon>asterids</taxon>
        <taxon>Ericales</taxon>
        <taxon>Actinidiaceae</taxon>
        <taxon>Actinidia</taxon>
    </lineage>
</organism>
<keyword evidence="9" id="KW-0496">Mitochondrion</keyword>
<dbReference type="SUPFAM" id="SSF48452">
    <property type="entry name" value="TPR-like"/>
    <property type="match status" value="1"/>
</dbReference>
<dbReference type="Gene3D" id="1.25.40.10">
    <property type="entry name" value="Tetratricopeptide repeat domain"/>
    <property type="match status" value="1"/>
</dbReference>
<proteinExistence type="inferred from homology"/>
<sequence>MTLQQQASKGYIINNRGTERSRGQIKGLNNLLPHFWKRSIAAPSHSDVHDHDPFASEASQLEEEVMINSKKHDALWCLGNAHTSYAFLTPDHDEARVYFDKAALYFQQAVDEDPENDLYR</sequence>
<keyword evidence="7" id="KW-0653">Protein transport</keyword>
<evidence type="ECO:0000256" key="10">
    <source>
        <dbReference type="ARBA" id="ARBA00023136"/>
    </source>
</evidence>
<dbReference type="OrthoDB" id="1056333at2759"/>
<evidence type="ECO:0000256" key="6">
    <source>
        <dbReference type="ARBA" id="ARBA00022787"/>
    </source>
</evidence>
<dbReference type="GO" id="GO:0015031">
    <property type="term" value="P:protein transport"/>
    <property type="evidence" value="ECO:0007669"/>
    <property type="project" value="UniProtKB-KW"/>
</dbReference>
<comment type="caution">
    <text evidence="11">The sequence shown here is derived from an EMBL/GenBank/DDBJ whole genome shotgun (WGS) entry which is preliminary data.</text>
</comment>
<keyword evidence="6" id="KW-1000">Mitochondrion outer membrane</keyword>
<protein>
    <submittedName>
        <fullName evidence="11">Translocase of outer membrane 20-4</fullName>
    </submittedName>
</protein>
<evidence type="ECO:0000256" key="5">
    <source>
        <dbReference type="ARBA" id="ARBA00022692"/>
    </source>
</evidence>